<feature type="transmembrane region" description="Helical" evidence="1">
    <location>
        <begin position="62"/>
        <end position="83"/>
    </location>
</feature>
<dbReference type="RefSeq" id="WP_262841239.1">
    <property type="nucleotide sequence ID" value="NZ_JANZYP010000004.1"/>
</dbReference>
<feature type="transmembrane region" description="Helical" evidence="1">
    <location>
        <begin position="7"/>
        <end position="26"/>
    </location>
</feature>
<comment type="caution">
    <text evidence="2">The sequence shown here is derived from an EMBL/GenBank/DDBJ whole genome shotgun (WGS) entry which is preliminary data.</text>
</comment>
<keyword evidence="1" id="KW-0812">Transmembrane</keyword>
<accession>A0ABV9E8D0</accession>
<protein>
    <submittedName>
        <fullName evidence="2">Uncharacterized protein</fullName>
    </submittedName>
</protein>
<keyword evidence="1" id="KW-0472">Membrane</keyword>
<proteinExistence type="predicted"/>
<dbReference type="Proteomes" id="UP001595891">
    <property type="component" value="Unassembled WGS sequence"/>
</dbReference>
<dbReference type="EMBL" id="JBHSFN010000003">
    <property type="protein sequence ID" value="MFC4585776.1"/>
    <property type="molecule type" value="Genomic_DNA"/>
</dbReference>
<name>A0ABV9E8D0_9ACTN</name>
<feature type="transmembrane region" description="Helical" evidence="1">
    <location>
        <begin position="89"/>
        <end position="111"/>
    </location>
</feature>
<evidence type="ECO:0000313" key="3">
    <source>
        <dbReference type="Proteomes" id="UP001595891"/>
    </source>
</evidence>
<evidence type="ECO:0000256" key="1">
    <source>
        <dbReference type="SAM" id="Phobius"/>
    </source>
</evidence>
<sequence length="121" mass="12271">MKAHARMYTIVGLVVGAAGIGILWASGVKFPIAIPPGILILLAGALFVGLTPWRWSPAVGSLLGLFVIVGFLISPTGVGNLVGDHGASVSIGSVIQLVGVLTALVTGVIATRDGYRAAGRR</sequence>
<gene>
    <name evidence="2" type="ORF">ACFO8L_06825</name>
</gene>
<evidence type="ECO:0000313" key="2">
    <source>
        <dbReference type="EMBL" id="MFC4585776.1"/>
    </source>
</evidence>
<organism evidence="2 3">
    <name type="scientific">Sphaerisporangium corydalis</name>
    <dbReference type="NCBI Taxonomy" id="1441875"/>
    <lineage>
        <taxon>Bacteria</taxon>
        <taxon>Bacillati</taxon>
        <taxon>Actinomycetota</taxon>
        <taxon>Actinomycetes</taxon>
        <taxon>Streptosporangiales</taxon>
        <taxon>Streptosporangiaceae</taxon>
        <taxon>Sphaerisporangium</taxon>
    </lineage>
</organism>
<keyword evidence="3" id="KW-1185">Reference proteome</keyword>
<keyword evidence="1" id="KW-1133">Transmembrane helix</keyword>
<reference evidence="3" key="1">
    <citation type="journal article" date="2019" name="Int. J. Syst. Evol. Microbiol.">
        <title>The Global Catalogue of Microorganisms (GCM) 10K type strain sequencing project: providing services to taxonomists for standard genome sequencing and annotation.</title>
        <authorList>
            <consortium name="The Broad Institute Genomics Platform"/>
            <consortium name="The Broad Institute Genome Sequencing Center for Infectious Disease"/>
            <person name="Wu L."/>
            <person name="Ma J."/>
        </authorList>
    </citation>
    <scope>NUCLEOTIDE SEQUENCE [LARGE SCALE GENOMIC DNA]</scope>
    <source>
        <strain evidence="3">CCUG 49560</strain>
    </source>
</reference>
<feature type="transmembrane region" description="Helical" evidence="1">
    <location>
        <begin position="32"/>
        <end position="50"/>
    </location>
</feature>